<organism evidence="8 9">
    <name type="scientific">Macaca fascicularis</name>
    <name type="common">Crab-eating macaque</name>
    <name type="synonym">Cynomolgus monkey</name>
    <dbReference type="NCBI Taxonomy" id="9541"/>
    <lineage>
        <taxon>Eukaryota</taxon>
        <taxon>Metazoa</taxon>
        <taxon>Chordata</taxon>
        <taxon>Craniata</taxon>
        <taxon>Vertebrata</taxon>
        <taxon>Euteleostomi</taxon>
        <taxon>Mammalia</taxon>
        <taxon>Eutheria</taxon>
        <taxon>Euarchontoglires</taxon>
        <taxon>Primates</taxon>
        <taxon>Haplorrhini</taxon>
        <taxon>Catarrhini</taxon>
        <taxon>Cercopithecidae</taxon>
        <taxon>Cercopithecinae</taxon>
        <taxon>Macaca</taxon>
    </lineage>
</organism>
<comment type="similarity">
    <text evidence="2">Belongs to the CUSTOS family.</text>
</comment>
<evidence type="ECO:0000256" key="4">
    <source>
        <dbReference type="ARBA" id="ARBA00022473"/>
    </source>
</evidence>
<evidence type="ECO:0000313" key="9">
    <source>
        <dbReference type="Proteomes" id="UP000233100"/>
    </source>
</evidence>
<dbReference type="Bgee" id="ENSMFAG00000039888">
    <property type="expression patterns" value="Expressed in adult mammalian kidney and 13 other cell types or tissues"/>
</dbReference>
<evidence type="ECO:0000256" key="3">
    <source>
        <dbReference type="ARBA" id="ARBA00013465"/>
    </source>
</evidence>
<dbReference type="GO" id="GO:0016055">
    <property type="term" value="P:Wnt signaling pathway"/>
    <property type="evidence" value="ECO:0007669"/>
    <property type="project" value="UniProtKB-KW"/>
</dbReference>
<dbReference type="PANTHER" id="PTHR14482">
    <property type="entry name" value="CHROMOSOME 12 ORF 43 HOMOLOG"/>
    <property type="match status" value="1"/>
</dbReference>
<comment type="subcellular location">
    <subcellularLocation>
        <location evidence="1">Nucleus envelope</location>
    </subcellularLocation>
</comment>
<gene>
    <name evidence="8" type="primary">C12orf43</name>
</gene>
<feature type="compositionally biased region" description="Basic residues" evidence="7">
    <location>
        <begin position="161"/>
        <end position="172"/>
    </location>
</feature>
<feature type="region of interest" description="Disordered" evidence="7">
    <location>
        <begin position="145"/>
        <end position="240"/>
    </location>
</feature>
<evidence type="ECO:0000256" key="5">
    <source>
        <dbReference type="ARBA" id="ARBA00022687"/>
    </source>
</evidence>
<reference evidence="8 9" key="1">
    <citation type="submission" date="2013-03" db="EMBL/GenBank/DDBJ databases">
        <authorList>
            <person name="Warren W."/>
            <person name="Wilson R.K."/>
        </authorList>
    </citation>
    <scope>NUCLEOTIDE SEQUENCE</scope>
</reference>
<evidence type="ECO:0000256" key="1">
    <source>
        <dbReference type="ARBA" id="ARBA00004259"/>
    </source>
</evidence>
<keyword evidence="9" id="KW-1185">Reference proteome</keyword>
<name>A0A7N9CF31_MACFA</name>
<dbReference type="InterPro" id="IPR026694">
    <property type="entry name" value="CUSTOS"/>
</dbReference>
<accession>A0A7N9CF31</accession>
<reference evidence="8" key="2">
    <citation type="submission" date="2025-08" db="UniProtKB">
        <authorList>
            <consortium name="Ensembl"/>
        </authorList>
    </citation>
    <scope>IDENTIFICATION</scope>
</reference>
<dbReference type="PANTHER" id="PTHR14482:SF0">
    <property type="entry name" value="PROTEIN CUSTOS"/>
    <property type="match status" value="1"/>
</dbReference>
<protein>
    <recommendedName>
        <fullName evidence="3">Protein CUSTOS</fullName>
    </recommendedName>
</protein>
<sequence length="240" mass="26353">MKHCSLSGRGWSAYYNQTINPLTMPACFLLLHFLSHTLSPPLQKEFFLIVFVVIQKSYLKSTISSPLSFITISEAAKEPTKAKVQKVASEDDGFRLFFTSVPGGCEKEESPQPRRKRQPSSSSSEDSDEEWRRCREAAVSASDILQESAIHSPGTVEKEVKKTRKLKKKAKKVAGVDSAVANPTPSPTSTATVQKQKSGELNGDQVSLRTQKKKKKKKAKKASEAFPFPPAKSATAVPAN</sequence>
<dbReference type="Pfam" id="PF23999">
    <property type="entry name" value="CUSTOS"/>
    <property type="match status" value="1"/>
</dbReference>
<feature type="region of interest" description="Disordered" evidence="7">
    <location>
        <begin position="100"/>
        <end position="133"/>
    </location>
</feature>
<dbReference type="Ensembl" id="ENSMFAT00000077263.1">
    <property type="protein sequence ID" value="ENSMFAP00000048919.1"/>
    <property type="gene ID" value="ENSMFAG00000039888.2"/>
</dbReference>
<dbReference type="GeneTree" id="ENSGT00390000010771"/>
<keyword evidence="6" id="KW-0539">Nucleus</keyword>
<dbReference type="AlphaFoldDB" id="A0A7N9CF31"/>
<evidence type="ECO:0000256" key="7">
    <source>
        <dbReference type="SAM" id="MobiDB-lite"/>
    </source>
</evidence>
<evidence type="ECO:0000256" key="6">
    <source>
        <dbReference type="ARBA" id="ARBA00023242"/>
    </source>
</evidence>
<feature type="compositionally biased region" description="Low complexity" evidence="7">
    <location>
        <begin position="173"/>
        <end position="193"/>
    </location>
</feature>
<dbReference type="GO" id="GO:0005635">
    <property type="term" value="C:nuclear envelope"/>
    <property type="evidence" value="ECO:0007669"/>
    <property type="project" value="UniProtKB-SubCell"/>
</dbReference>
<dbReference type="GO" id="GO:0030178">
    <property type="term" value="P:negative regulation of Wnt signaling pathway"/>
    <property type="evidence" value="ECO:0007669"/>
    <property type="project" value="TreeGrafter"/>
</dbReference>
<dbReference type="GO" id="GO:0060061">
    <property type="term" value="P:Spemann organizer formation"/>
    <property type="evidence" value="ECO:0007669"/>
    <property type="project" value="TreeGrafter"/>
</dbReference>
<proteinExistence type="inferred from homology"/>
<evidence type="ECO:0000313" key="8">
    <source>
        <dbReference type="Ensembl" id="ENSMFAP00000048919.1"/>
    </source>
</evidence>
<dbReference type="Proteomes" id="UP000233100">
    <property type="component" value="Chromosome 11"/>
</dbReference>
<reference evidence="8" key="3">
    <citation type="submission" date="2025-09" db="UniProtKB">
        <authorList>
            <consortium name="Ensembl"/>
        </authorList>
    </citation>
    <scope>IDENTIFICATION</scope>
</reference>
<keyword evidence="4" id="KW-0217">Developmental protein</keyword>
<keyword evidence="5" id="KW-0879">Wnt signaling pathway</keyword>
<evidence type="ECO:0000256" key="2">
    <source>
        <dbReference type="ARBA" id="ARBA00008632"/>
    </source>
</evidence>
<feature type="compositionally biased region" description="Basic residues" evidence="7">
    <location>
        <begin position="210"/>
        <end position="220"/>
    </location>
</feature>